<sequence length="92" mass="10624">MYHRLNNSTITFYGTGSKYLMSIEALLLHCPYELNLIRGFFHEKYGDNICFSSGIAGFMMLKYADNIVKVLQKSFGAMKSYLRQFIDVSTFL</sequence>
<dbReference type="AlphaFoldDB" id="A0A9I9ECQ5"/>
<reference evidence="1" key="1">
    <citation type="submission" date="2023-03" db="UniProtKB">
        <authorList>
            <consortium name="EnsemblPlants"/>
        </authorList>
    </citation>
    <scope>IDENTIFICATION</scope>
</reference>
<dbReference type="Gramene" id="MELO3C031929.2.1">
    <property type="protein sequence ID" value="MELO3C031929.2.1"/>
    <property type="gene ID" value="MELO3C031929.2"/>
</dbReference>
<proteinExistence type="predicted"/>
<evidence type="ECO:0000313" key="1">
    <source>
        <dbReference type="EnsemblPlants" id="MELO3C031929.2.1"/>
    </source>
</evidence>
<organism evidence="1">
    <name type="scientific">Cucumis melo</name>
    <name type="common">Muskmelon</name>
    <dbReference type="NCBI Taxonomy" id="3656"/>
    <lineage>
        <taxon>Eukaryota</taxon>
        <taxon>Viridiplantae</taxon>
        <taxon>Streptophyta</taxon>
        <taxon>Embryophyta</taxon>
        <taxon>Tracheophyta</taxon>
        <taxon>Spermatophyta</taxon>
        <taxon>Magnoliopsida</taxon>
        <taxon>eudicotyledons</taxon>
        <taxon>Gunneridae</taxon>
        <taxon>Pentapetalae</taxon>
        <taxon>rosids</taxon>
        <taxon>fabids</taxon>
        <taxon>Cucurbitales</taxon>
        <taxon>Cucurbitaceae</taxon>
        <taxon>Benincaseae</taxon>
        <taxon>Cucumis</taxon>
    </lineage>
</organism>
<protein>
    <submittedName>
        <fullName evidence="1">Uncharacterized protein</fullName>
    </submittedName>
</protein>
<dbReference type="EnsemblPlants" id="MELO3C031929.2.1">
    <property type="protein sequence ID" value="MELO3C031929.2.1"/>
    <property type="gene ID" value="MELO3C031929.2"/>
</dbReference>
<name>A0A9I9ECQ5_CUCME</name>
<accession>A0A9I9ECQ5</accession>